<dbReference type="PANTHER" id="PTHR24067">
    <property type="entry name" value="UBIQUITIN-CONJUGATING ENZYME E2"/>
    <property type="match status" value="1"/>
</dbReference>
<dbReference type="CDD" id="cd23801">
    <property type="entry name" value="UBCc_UBE2L3"/>
    <property type="match status" value="1"/>
</dbReference>
<dbReference type="WBParaSite" id="scf7180000423147.g10318">
    <property type="protein sequence ID" value="scf7180000423147.g10318"/>
    <property type="gene ID" value="scf7180000423147.g10318"/>
</dbReference>
<keyword evidence="6" id="KW-0067">ATP-binding</keyword>
<evidence type="ECO:0000313" key="9">
    <source>
        <dbReference type="Proteomes" id="UP000887560"/>
    </source>
</evidence>
<proteinExistence type="inferred from homology"/>
<keyword evidence="3" id="KW-0808">Transferase</keyword>
<dbReference type="Pfam" id="PF00179">
    <property type="entry name" value="UQ_con"/>
    <property type="match status" value="1"/>
</dbReference>
<comment type="similarity">
    <text evidence="6">Belongs to the ubiquitin-conjugating enzyme family.</text>
</comment>
<dbReference type="InterPro" id="IPR016135">
    <property type="entry name" value="UBQ-conjugating_enzyme/RWD"/>
</dbReference>
<keyword evidence="4 6" id="KW-0833">Ubl conjugation pathway</keyword>
<keyword evidence="6" id="KW-0547">Nucleotide-binding</keyword>
<keyword evidence="7" id="KW-1133">Transmembrane helix</keyword>
<evidence type="ECO:0000256" key="5">
    <source>
        <dbReference type="PROSITE-ProRule" id="PRU10133"/>
    </source>
</evidence>
<dbReference type="InterPro" id="IPR000608">
    <property type="entry name" value="UBC"/>
</dbReference>
<dbReference type="Gene3D" id="3.10.110.10">
    <property type="entry name" value="Ubiquitin Conjugating Enzyme"/>
    <property type="match status" value="1"/>
</dbReference>
<feature type="domain" description="UBC core" evidence="8">
    <location>
        <begin position="3"/>
        <end position="165"/>
    </location>
</feature>
<keyword evidence="7" id="KW-0812">Transmembrane</keyword>
<dbReference type="SUPFAM" id="SSF54495">
    <property type="entry name" value="UBC-like"/>
    <property type="match status" value="1"/>
</dbReference>
<dbReference type="PROSITE" id="PS00183">
    <property type="entry name" value="UBC_1"/>
    <property type="match status" value="1"/>
</dbReference>
<dbReference type="PROSITE" id="PS50127">
    <property type="entry name" value="UBC_2"/>
    <property type="match status" value="1"/>
</dbReference>
<dbReference type="SMART" id="SM00212">
    <property type="entry name" value="UBCc"/>
    <property type="match status" value="1"/>
</dbReference>
<evidence type="ECO:0000256" key="1">
    <source>
        <dbReference type="ARBA" id="ARBA00000485"/>
    </source>
</evidence>
<evidence type="ECO:0000256" key="6">
    <source>
        <dbReference type="RuleBase" id="RU362109"/>
    </source>
</evidence>
<dbReference type="GO" id="GO:0061631">
    <property type="term" value="F:ubiquitin conjugating enzyme activity"/>
    <property type="evidence" value="ECO:0007669"/>
    <property type="project" value="UniProtKB-EC"/>
</dbReference>
<sequence length="168" mass="19504">MTASSRRLQKELAEMRSNSSGTVRIAEVDEANLLHWVLLLYPVSNITYGFVWIILFKDREPYNRGAFRVTVDFPTEYPFKPPRVTFVTKIYHPNVDDKGQVCLGIIQAENWKPATRTEQVINALVSLIAEPEINHPLRADLAEEFQKDKKKFLKNAEDYTKKHAERRD</sequence>
<dbReference type="InterPro" id="IPR023313">
    <property type="entry name" value="UBQ-conjugating_AS"/>
</dbReference>
<dbReference type="InterPro" id="IPR050113">
    <property type="entry name" value="Ub_conjugating_enzyme"/>
</dbReference>
<keyword evidence="7" id="KW-0472">Membrane</keyword>
<evidence type="ECO:0000256" key="7">
    <source>
        <dbReference type="SAM" id="Phobius"/>
    </source>
</evidence>
<evidence type="ECO:0000313" key="10">
    <source>
        <dbReference type="WBParaSite" id="scf7180000423147.g10318"/>
    </source>
</evidence>
<evidence type="ECO:0000256" key="3">
    <source>
        <dbReference type="ARBA" id="ARBA00022679"/>
    </source>
</evidence>
<organism evidence="9 10">
    <name type="scientific">Meloidogyne floridensis</name>
    <dbReference type="NCBI Taxonomy" id="298350"/>
    <lineage>
        <taxon>Eukaryota</taxon>
        <taxon>Metazoa</taxon>
        <taxon>Ecdysozoa</taxon>
        <taxon>Nematoda</taxon>
        <taxon>Chromadorea</taxon>
        <taxon>Rhabditida</taxon>
        <taxon>Tylenchina</taxon>
        <taxon>Tylenchomorpha</taxon>
        <taxon>Tylenchoidea</taxon>
        <taxon>Meloidogynidae</taxon>
        <taxon>Meloidogyninae</taxon>
        <taxon>Meloidogyne</taxon>
    </lineage>
</organism>
<protein>
    <recommendedName>
        <fullName evidence="2">E2 ubiquitin-conjugating enzyme</fullName>
        <ecNumber evidence="2">2.3.2.23</ecNumber>
    </recommendedName>
</protein>
<dbReference type="FunFam" id="3.10.110.10:FF:000011">
    <property type="entry name" value="Ubiquitin-conjugating enzyme E2 L3"/>
    <property type="match status" value="1"/>
</dbReference>
<dbReference type="AlphaFoldDB" id="A0A915P7X2"/>
<name>A0A915P7X2_9BILA</name>
<dbReference type="Proteomes" id="UP000887560">
    <property type="component" value="Unplaced"/>
</dbReference>
<evidence type="ECO:0000256" key="2">
    <source>
        <dbReference type="ARBA" id="ARBA00012486"/>
    </source>
</evidence>
<evidence type="ECO:0000259" key="8">
    <source>
        <dbReference type="PROSITE" id="PS50127"/>
    </source>
</evidence>
<evidence type="ECO:0000256" key="4">
    <source>
        <dbReference type="ARBA" id="ARBA00022786"/>
    </source>
</evidence>
<dbReference type="GO" id="GO:0005524">
    <property type="term" value="F:ATP binding"/>
    <property type="evidence" value="ECO:0007669"/>
    <property type="project" value="UniProtKB-UniRule"/>
</dbReference>
<reference evidence="10" key="1">
    <citation type="submission" date="2022-11" db="UniProtKB">
        <authorList>
            <consortium name="WormBaseParasite"/>
        </authorList>
    </citation>
    <scope>IDENTIFICATION</scope>
</reference>
<feature type="active site" description="Glycyl thioester intermediate" evidence="5">
    <location>
        <position position="102"/>
    </location>
</feature>
<comment type="catalytic activity">
    <reaction evidence="1">
        <text>S-ubiquitinyl-[E1 ubiquitin-activating enzyme]-L-cysteine + [E2 ubiquitin-conjugating enzyme]-L-cysteine = [E1 ubiquitin-activating enzyme]-L-cysteine + S-ubiquitinyl-[E2 ubiquitin-conjugating enzyme]-L-cysteine.</text>
        <dbReference type="EC" id="2.3.2.23"/>
    </reaction>
</comment>
<keyword evidence="9" id="KW-1185">Reference proteome</keyword>
<accession>A0A915P7X2</accession>
<dbReference type="GO" id="GO:0032446">
    <property type="term" value="P:protein modification by small protein conjugation"/>
    <property type="evidence" value="ECO:0007669"/>
    <property type="project" value="UniProtKB-ARBA"/>
</dbReference>
<feature type="transmembrane region" description="Helical" evidence="7">
    <location>
        <begin position="33"/>
        <end position="55"/>
    </location>
</feature>
<dbReference type="EC" id="2.3.2.23" evidence="2"/>